<dbReference type="InterPro" id="IPR004545">
    <property type="entry name" value="PA2G4"/>
</dbReference>
<reference evidence="3 4" key="2">
    <citation type="submission" date="2018-11" db="EMBL/GenBank/DDBJ databases">
        <authorList>
            <consortium name="Pathogen Informatics"/>
        </authorList>
    </citation>
    <scope>NUCLEOTIDE SEQUENCE [LARGE SCALE GENOMIC DNA]</scope>
    <source>
        <strain evidence="3">Dakar</strain>
        <strain evidence="4">Dakar, Senegal</strain>
    </source>
</reference>
<dbReference type="SUPFAM" id="SSF55920">
    <property type="entry name" value="Creatinase/aminopeptidase"/>
    <property type="match status" value="1"/>
</dbReference>
<accession>A0A183KJK3</accession>
<dbReference type="SUPFAM" id="SSF46785">
    <property type="entry name" value="Winged helix' DNA-binding domain"/>
    <property type="match status" value="1"/>
</dbReference>
<dbReference type="InterPro" id="IPR036005">
    <property type="entry name" value="Creatinase/aminopeptidase-like"/>
</dbReference>
<dbReference type="AlphaFoldDB" id="A0A183KJK3"/>
<dbReference type="Pfam" id="PF00557">
    <property type="entry name" value="Peptidase_M24"/>
    <property type="match status" value="1"/>
</dbReference>
<comment type="similarity">
    <text evidence="1">Belongs to the peptidase M24 family.</text>
</comment>
<dbReference type="Gene3D" id="3.90.230.10">
    <property type="entry name" value="Creatinase/methionine aminopeptidase superfamily"/>
    <property type="match status" value="1"/>
</dbReference>
<evidence type="ECO:0000256" key="1">
    <source>
        <dbReference type="ARBA" id="ARBA00007319"/>
    </source>
</evidence>
<gene>
    <name evidence="3" type="ORF">SCUD_LOCUS15210</name>
</gene>
<name>A0A183KJK3_9TREM</name>
<reference evidence="5" key="1">
    <citation type="submission" date="2016-06" db="UniProtKB">
        <authorList>
            <consortium name="WormBaseParasite"/>
        </authorList>
    </citation>
    <scope>IDENTIFICATION</scope>
</reference>
<feature type="domain" description="Peptidase M24" evidence="2">
    <location>
        <begin position="23"/>
        <end position="180"/>
    </location>
</feature>
<dbReference type="STRING" id="6186.A0A183KJK3"/>
<organism evidence="5">
    <name type="scientific">Schistosoma curassoni</name>
    <dbReference type="NCBI Taxonomy" id="6186"/>
    <lineage>
        <taxon>Eukaryota</taxon>
        <taxon>Metazoa</taxon>
        <taxon>Spiralia</taxon>
        <taxon>Lophotrochozoa</taxon>
        <taxon>Platyhelminthes</taxon>
        <taxon>Trematoda</taxon>
        <taxon>Digenea</taxon>
        <taxon>Strigeidida</taxon>
        <taxon>Schistosomatoidea</taxon>
        <taxon>Schistosomatidae</taxon>
        <taxon>Schistosoma</taxon>
    </lineage>
</organism>
<dbReference type="Gene3D" id="1.10.10.10">
    <property type="entry name" value="Winged helix-like DNA-binding domain superfamily/Winged helix DNA-binding domain"/>
    <property type="match status" value="1"/>
</dbReference>
<dbReference type="InterPro" id="IPR047113">
    <property type="entry name" value="PA2G4/ARX1"/>
</dbReference>
<evidence type="ECO:0000313" key="5">
    <source>
        <dbReference type="WBParaSite" id="SCUD_0001521301-mRNA-1"/>
    </source>
</evidence>
<keyword evidence="4" id="KW-1185">Reference proteome</keyword>
<dbReference type="InterPro" id="IPR036388">
    <property type="entry name" value="WH-like_DNA-bd_sf"/>
</dbReference>
<dbReference type="Proteomes" id="UP000279833">
    <property type="component" value="Unassembled WGS sequence"/>
</dbReference>
<evidence type="ECO:0000313" key="3">
    <source>
        <dbReference type="EMBL" id="VDP58712.1"/>
    </source>
</evidence>
<dbReference type="CDD" id="cd01089">
    <property type="entry name" value="PA2G4-like"/>
    <property type="match status" value="1"/>
</dbReference>
<sequence>MSMSDQDSDTEQDVLDDTVVNKYKMSAEVTNAVLLELIGLCVDGANIVELCELGDRKICDKVSQLFKKEKEMRKGIAFPTAISVNNMIRHYSPIENEAFGPIEIKTGDLVKIDVGAHIDGYAAIVGHTFVVGASQDNKITGRKADVILAAHAAAEAVIRLLKPGVENLKASEIVSKTVTDFNCHAVEGMQCHQMKKLVYDAEKNIVFSPTEEQKKTVEKCTFDINDVWNVDIIVSTGDGRPREHRARTTLFKKNETLYQLKMKAARQLYSEITNRFLAYPFSLRYLKYLMTIIRFSAFDDVKRARLGICECIKHGVIEPLPVVCEKDDEFVAQFRFTVLLMPNGPMKVTGLTFDPSLYKSEHKVKDPEIKELLSQPIKIQNKKKKPLKPESVAKISA</sequence>
<dbReference type="WBParaSite" id="SCUD_0001521301-mRNA-1">
    <property type="protein sequence ID" value="SCUD_0001521301-mRNA-1"/>
    <property type="gene ID" value="SCUD_0001521301"/>
</dbReference>
<proteinExistence type="inferred from homology"/>
<dbReference type="PANTHER" id="PTHR10804">
    <property type="entry name" value="PROTEASE FAMILY M24 METHIONYL AMINOPEPTIDASE, AMINOPEPTIDASE P"/>
    <property type="match status" value="1"/>
</dbReference>
<dbReference type="EMBL" id="UZAK01037415">
    <property type="protein sequence ID" value="VDP58712.1"/>
    <property type="molecule type" value="Genomic_DNA"/>
</dbReference>
<evidence type="ECO:0000313" key="4">
    <source>
        <dbReference type="Proteomes" id="UP000279833"/>
    </source>
</evidence>
<dbReference type="NCBIfam" id="TIGR00495">
    <property type="entry name" value="crvDNA_42K"/>
    <property type="match status" value="1"/>
</dbReference>
<dbReference type="InterPro" id="IPR036390">
    <property type="entry name" value="WH_DNA-bd_sf"/>
</dbReference>
<dbReference type="InterPro" id="IPR000994">
    <property type="entry name" value="Pept_M24"/>
</dbReference>
<dbReference type="FunFam" id="1.10.10.10:FF:000029">
    <property type="entry name" value="Proliferation-associated 2G4, a"/>
    <property type="match status" value="1"/>
</dbReference>
<dbReference type="PANTHER" id="PTHR10804:SF11">
    <property type="entry name" value="PROLIFERATION-ASSOCIATED PROTEIN 2G4"/>
    <property type="match status" value="1"/>
</dbReference>
<protein>
    <submittedName>
        <fullName evidence="5">Peptidase_M24 domain-containing protein</fullName>
    </submittedName>
</protein>
<evidence type="ECO:0000259" key="2">
    <source>
        <dbReference type="Pfam" id="PF00557"/>
    </source>
</evidence>